<evidence type="ECO:0000256" key="1">
    <source>
        <dbReference type="SAM" id="Phobius"/>
    </source>
</evidence>
<dbReference type="InterPro" id="IPR039447">
    <property type="entry name" value="UreH-like_TM_dom"/>
</dbReference>
<feature type="domain" description="Urease accessory protein UreH-like transmembrane" evidence="2">
    <location>
        <begin position="10"/>
        <end position="230"/>
    </location>
</feature>
<feature type="transmembrane region" description="Helical" evidence="1">
    <location>
        <begin position="73"/>
        <end position="93"/>
    </location>
</feature>
<keyword evidence="1" id="KW-0812">Transmembrane</keyword>
<dbReference type="PANTHER" id="PTHR42208">
    <property type="entry name" value="HEAVY METAL TRANSPORTER-RELATED"/>
    <property type="match status" value="1"/>
</dbReference>
<keyword evidence="4" id="KW-1185">Reference proteome</keyword>
<keyword evidence="1" id="KW-1133">Transmembrane helix</keyword>
<accession>A0A6M4AAL0</accession>
<organism evidence="3 4">
    <name type="scientific">Undibacterium piscinae</name>
    <dbReference type="NCBI Taxonomy" id="2495591"/>
    <lineage>
        <taxon>Bacteria</taxon>
        <taxon>Pseudomonadati</taxon>
        <taxon>Pseudomonadota</taxon>
        <taxon>Betaproteobacteria</taxon>
        <taxon>Burkholderiales</taxon>
        <taxon>Oxalobacteraceae</taxon>
        <taxon>Undibacterium</taxon>
    </lineage>
</organism>
<dbReference type="OrthoDB" id="9798690at2"/>
<dbReference type="EMBL" id="CP051152">
    <property type="protein sequence ID" value="QJQ07477.1"/>
    <property type="molecule type" value="Genomic_DNA"/>
</dbReference>
<protein>
    <submittedName>
        <fullName evidence="3">Sulfite exporter TauE/SafE family protein</fullName>
    </submittedName>
</protein>
<dbReference type="PANTHER" id="PTHR42208:SF1">
    <property type="entry name" value="HEAVY METAL TRANSPORTER"/>
    <property type="match status" value="1"/>
</dbReference>
<feature type="transmembrane region" description="Helical" evidence="1">
    <location>
        <begin position="182"/>
        <end position="202"/>
    </location>
</feature>
<feature type="transmembrane region" description="Helical" evidence="1">
    <location>
        <begin position="99"/>
        <end position="119"/>
    </location>
</feature>
<sequence>MITLPLALAALSAGAIGGVHCVGMCGGISTLLSKNGIAGRKVIAIASAGESVFSANSTDKNLRYQVLLHSGRLFTYMLIGAVFGGLGGAGVLFKPYLPVQQILYVIGNLALVLLGLRLLGLQSAVSFMNGLGDLVQRFAHAILPGIRQSSPYPFLIGMSWGCLPCGLLFGIAPFAFLSGDVLSGALLMLLFGLAALPHLLLAQSLAKSVWQGRFATMLRMAAAAILLLIGMFGLWYFDMKNMPGFLCVTPVN</sequence>
<dbReference type="AlphaFoldDB" id="A0A6M4AAL0"/>
<evidence type="ECO:0000259" key="2">
    <source>
        <dbReference type="Pfam" id="PF13386"/>
    </source>
</evidence>
<evidence type="ECO:0000313" key="3">
    <source>
        <dbReference type="EMBL" id="QJQ07477.1"/>
    </source>
</evidence>
<keyword evidence="1" id="KW-0472">Membrane</keyword>
<dbReference type="KEGG" id="upi:EJG51_018570"/>
<feature type="transmembrane region" description="Helical" evidence="1">
    <location>
        <begin position="154"/>
        <end position="176"/>
    </location>
</feature>
<dbReference type="Proteomes" id="UP000274350">
    <property type="component" value="Chromosome"/>
</dbReference>
<gene>
    <name evidence="3" type="ORF">EJG51_018570</name>
</gene>
<reference evidence="3 4" key="1">
    <citation type="journal article" date="2019" name="Int. J. Syst. Evol. Microbiol.">
        <title>Undibacterium piscinae sp. nov., isolated from Korean shiner intestine.</title>
        <authorList>
            <person name="Lee S.Y."/>
            <person name="Kang W."/>
            <person name="Kim P.S."/>
            <person name="Kim H.S."/>
            <person name="Sung H."/>
            <person name="Shin N.R."/>
            <person name="Whon T.W."/>
            <person name="Yun J.H."/>
            <person name="Lee J.Y."/>
            <person name="Lee J.Y."/>
            <person name="Jung M.J."/>
            <person name="Jeong Y.S."/>
            <person name="Tak E.J."/>
            <person name="Han J.E."/>
            <person name="Hyun D.W."/>
            <person name="Kang M.S."/>
            <person name="Lee K.E."/>
            <person name="Lee B.H."/>
            <person name="Bae J.W."/>
        </authorList>
    </citation>
    <scope>NUCLEOTIDE SEQUENCE [LARGE SCALE GENOMIC DNA]</scope>
    <source>
        <strain evidence="3 4">S11R28</strain>
    </source>
</reference>
<feature type="transmembrane region" description="Helical" evidence="1">
    <location>
        <begin position="214"/>
        <end position="237"/>
    </location>
</feature>
<name>A0A6M4AAL0_9BURK</name>
<evidence type="ECO:0000313" key="4">
    <source>
        <dbReference type="Proteomes" id="UP000274350"/>
    </source>
</evidence>
<proteinExistence type="predicted"/>
<dbReference type="Pfam" id="PF13386">
    <property type="entry name" value="DsbD_2"/>
    <property type="match status" value="1"/>
</dbReference>